<evidence type="ECO:0000313" key="4">
    <source>
        <dbReference type="Proteomes" id="UP000694920"/>
    </source>
</evidence>
<dbReference type="KEGG" id="ccin:107265290"/>
<evidence type="ECO:0000313" key="6">
    <source>
        <dbReference type="RefSeq" id="XP_015590079.1"/>
    </source>
</evidence>
<evidence type="ECO:0000256" key="1">
    <source>
        <dbReference type="SAM" id="MobiDB-lite"/>
    </source>
</evidence>
<proteinExistence type="predicted"/>
<name>A0AAJ7BN15_CEPCN</name>
<evidence type="ECO:0000313" key="5">
    <source>
        <dbReference type="RefSeq" id="XP_015590078.1"/>
    </source>
</evidence>
<dbReference type="AlphaFoldDB" id="A0AAJ7BN15"/>
<evidence type="ECO:0000256" key="3">
    <source>
        <dbReference type="SAM" id="SignalP"/>
    </source>
</evidence>
<keyword evidence="4" id="KW-1185">Reference proteome</keyword>
<keyword evidence="2" id="KW-0472">Membrane</keyword>
<feature type="region of interest" description="Disordered" evidence="1">
    <location>
        <begin position="207"/>
        <end position="298"/>
    </location>
</feature>
<feature type="compositionally biased region" description="Low complexity" evidence="1">
    <location>
        <begin position="285"/>
        <end position="298"/>
    </location>
</feature>
<feature type="compositionally biased region" description="Polar residues" evidence="1">
    <location>
        <begin position="267"/>
        <end position="282"/>
    </location>
</feature>
<dbReference type="RefSeq" id="XP_015590078.1">
    <property type="nucleotide sequence ID" value="XM_015734592.2"/>
</dbReference>
<sequence>MYGKSGRSRTIQVLCAILGSWWLLTEPALGVPDDPEITTLEDIPEGDRKKIGDICKDDSECSFAGSHCDPRKKRCFCKSEFEATNFIDKCGHGANVNESCFFSEQCEEKTTRTECRDGRCICMFEKIPMVRADGTIECIAEVNEPPNLQYVDPAMIGVLVGMALMFIIICVVLRLFSKARWRENRTIFNTPNARLMNVSLLRESKLLHGQERRGSRASVRGPSRQPSMASLRAHSPSASQGAKHSQRVSRSRRGSRGSSGNASAVSTRSNKSPPATHSNNATDPVLENVTVEVLENRA</sequence>
<dbReference type="CTD" id="43453"/>
<accession>A0AAJ7BN15</accession>
<dbReference type="Proteomes" id="UP000694920">
    <property type="component" value="Unplaced"/>
</dbReference>
<keyword evidence="3" id="KW-0732">Signal</keyword>
<feature type="signal peptide" evidence="3">
    <location>
        <begin position="1"/>
        <end position="30"/>
    </location>
</feature>
<keyword evidence="2" id="KW-1133">Transmembrane helix</keyword>
<keyword evidence="2" id="KW-0812">Transmembrane</keyword>
<protein>
    <submittedName>
        <fullName evidence="5 6">Uncharacterized protein LOC107265290 isoform X1</fullName>
    </submittedName>
</protein>
<feature type="transmembrane region" description="Helical" evidence="2">
    <location>
        <begin position="154"/>
        <end position="176"/>
    </location>
</feature>
<feature type="chain" id="PRO_5044708595" evidence="3">
    <location>
        <begin position="31"/>
        <end position="298"/>
    </location>
</feature>
<gene>
    <name evidence="5 6" type="primary">LOC107265290</name>
</gene>
<dbReference type="RefSeq" id="XP_015590079.1">
    <property type="nucleotide sequence ID" value="XM_015734593.2"/>
</dbReference>
<dbReference type="GeneID" id="107265290"/>
<evidence type="ECO:0000256" key="2">
    <source>
        <dbReference type="SAM" id="Phobius"/>
    </source>
</evidence>
<reference evidence="5 6" key="1">
    <citation type="submission" date="2025-04" db="UniProtKB">
        <authorList>
            <consortium name="RefSeq"/>
        </authorList>
    </citation>
    <scope>IDENTIFICATION</scope>
</reference>
<feature type="compositionally biased region" description="Basic residues" evidence="1">
    <location>
        <begin position="244"/>
        <end position="255"/>
    </location>
</feature>
<organism evidence="4 6">
    <name type="scientific">Cephus cinctus</name>
    <name type="common">Wheat stem sawfly</name>
    <dbReference type="NCBI Taxonomy" id="211228"/>
    <lineage>
        <taxon>Eukaryota</taxon>
        <taxon>Metazoa</taxon>
        <taxon>Ecdysozoa</taxon>
        <taxon>Arthropoda</taxon>
        <taxon>Hexapoda</taxon>
        <taxon>Insecta</taxon>
        <taxon>Pterygota</taxon>
        <taxon>Neoptera</taxon>
        <taxon>Endopterygota</taxon>
        <taxon>Hymenoptera</taxon>
        <taxon>Cephoidea</taxon>
        <taxon>Cephidae</taxon>
        <taxon>Cephus</taxon>
    </lineage>
</organism>
<feature type="compositionally biased region" description="Low complexity" evidence="1">
    <location>
        <begin position="256"/>
        <end position="266"/>
    </location>
</feature>